<evidence type="ECO:0000313" key="2">
    <source>
        <dbReference type="Proteomes" id="UP000237798"/>
    </source>
</evidence>
<organism evidence="1 2">
    <name type="scientific">Clostridium luticellarii</name>
    <dbReference type="NCBI Taxonomy" id="1691940"/>
    <lineage>
        <taxon>Bacteria</taxon>
        <taxon>Bacillati</taxon>
        <taxon>Bacillota</taxon>
        <taxon>Clostridia</taxon>
        <taxon>Eubacteriales</taxon>
        <taxon>Clostridiaceae</taxon>
        <taxon>Clostridium</taxon>
    </lineage>
</organism>
<reference evidence="1 2" key="1">
    <citation type="submission" date="2018-03" db="EMBL/GenBank/DDBJ databases">
        <title>Genome sequence of Clostridium luticellarii DSM 29923.</title>
        <authorList>
            <person name="Poehlein A."/>
            <person name="Daniel R."/>
        </authorList>
    </citation>
    <scope>NUCLEOTIDE SEQUENCE [LARGE SCALE GENOMIC DNA]</scope>
    <source>
        <strain evidence="1 2">DSM 29923</strain>
    </source>
</reference>
<comment type="caution">
    <text evidence="1">The sequence shown here is derived from an EMBL/GenBank/DDBJ whole genome shotgun (WGS) entry which is preliminary data.</text>
</comment>
<gene>
    <name evidence="1" type="ORF">CLLU_22910</name>
</gene>
<evidence type="ECO:0000313" key="1">
    <source>
        <dbReference type="EMBL" id="PRR84752.1"/>
    </source>
</evidence>
<dbReference type="EMBL" id="PVXP01000034">
    <property type="protein sequence ID" value="PRR84752.1"/>
    <property type="molecule type" value="Genomic_DNA"/>
</dbReference>
<keyword evidence="2" id="KW-1185">Reference proteome</keyword>
<protein>
    <submittedName>
        <fullName evidence="1">Uncharacterized protein</fullName>
    </submittedName>
</protein>
<accession>A0A2T0BLT9</accession>
<dbReference type="Proteomes" id="UP000237798">
    <property type="component" value="Unassembled WGS sequence"/>
</dbReference>
<dbReference type="OrthoDB" id="1912436at2"/>
<proteinExistence type="predicted"/>
<dbReference type="AlphaFoldDB" id="A0A2T0BLT9"/>
<dbReference type="RefSeq" id="WP_106009915.1">
    <property type="nucleotide sequence ID" value="NZ_PVXP01000034.1"/>
</dbReference>
<name>A0A2T0BLT9_9CLOT</name>
<sequence length="92" mass="10344">MGAISKLSEKCMECPKVKNCNNKRKEACAYMPLPKKLSKDAINPLTNPLIEPAAKPRTPIIIKMGEYGDIHTSLEQIHENIMKSFAIKFIDD</sequence>